<dbReference type="CDD" id="cd00592">
    <property type="entry name" value="HTH_MerR-like"/>
    <property type="match status" value="1"/>
</dbReference>
<dbReference type="PANTHER" id="PTHR30204:SF89">
    <property type="entry name" value="HTH MERR-TYPE DOMAIN-CONTAINING PROTEIN"/>
    <property type="match status" value="1"/>
</dbReference>
<dbReference type="InterPro" id="IPR009061">
    <property type="entry name" value="DNA-bd_dom_put_sf"/>
</dbReference>
<dbReference type="SMART" id="SM00422">
    <property type="entry name" value="HTH_MERR"/>
    <property type="match status" value="1"/>
</dbReference>
<protein>
    <submittedName>
        <fullName evidence="4">MerR family regulatory protein</fullName>
    </submittedName>
</protein>
<name>A0A1I2FCE0_9MICO</name>
<reference evidence="5" key="1">
    <citation type="submission" date="2016-10" db="EMBL/GenBank/DDBJ databases">
        <authorList>
            <person name="Varghese N."/>
            <person name="Submissions S."/>
        </authorList>
    </citation>
    <scope>NUCLEOTIDE SEQUENCE [LARGE SCALE GENOMIC DNA]</scope>
    <source>
        <strain evidence="5">DSM 19083</strain>
    </source>
</reference>
<dbReference type="GO" id="GO:0003700">
    <property type="term" value="F:DNA-binding transcription factor activity"/>
    <property type="evidence" value="ECO:0007669"/>
    <property type="project" value="InterPro"/>
</dbReference>
<dbReference type="EMBL" id="FONZ01000002">
    <property type="protein sequence ID" value="SFF02693.1"/>
    <property type="molecule type" value="Genomic_DNA"/>
</dbReference>
<feature type="domain" description="HTH merR-type" evidence="3">
    <location>
        <begin position="55"/>
        <end position="112"/>
    </location>
</feature>
<dbReference type="Pfam" id="PF13411">
    <property type="entry name" value="MerR_1"/>
    <property type="match status" value="1"/>
</dbReference>
<dbReference type="RefSeq" id="WP_229828557.1">
    <property type="nucleotide sequence ID" value="NZ_BNAN01000002.1"/>
</dbReference>
<dbReference type="InterPro" id="IPR047057">
    <property type="entry name" value="MerR_fam"/>
</dbReference>
<dbReference type="STRING" id="285351.SAMN04488035_1235"/>
<feature type="region of interest" description="Disordered" evidence="2">
    <location>
        <begin position="1"/>
        <end position="31"/>
    </location>
</feature>
<dbReference type="SUPFAM" id="SSF46955">
    <property type="entry name" value="Putative DNA-binding domain"/>
    <property type="match status" value="1"/>
</dbReference>
<evidence type="ECO:0000313" key="5">
    <source>
        <dbReference type="Proteomes" id="UP000198520"/>
    </source>
</evidence>
<sequence length="256" mass="26993">MSSRSVQQAAPDVETAAAERSGPRAVESWPPGISTRATMRISDVLGALRPEFPALTPSKLRFLEEQGLVEPVRTPAGYRQYSLADVERLRYVLAAQRDKYLPLKVIKEELAALDAGQGSVPLARAVPDGAGDLRPADRLTAQSLAESADVDVALVTGLMEAGVIRPDSRGHFDPWTLEVVRIAASVGAHGVEPRHLRAARLAADRSIDLVAAAVAPLRAAGTPSARARAGALGADLGESLAELHTVLLRQGVADLA</sequence>
<dbReference type="Gene3D" id="1.10.1660.10">
    <property type="match status" value="1"/>
</dbReference>
<evidence type="ECO:0000313" key="4">
    <source>
        <dbReference type="EMBL" id="SFF02693.1"/>
    </source>
</evidence>
<dbReference type="GO" id="GO:0003677">
    <property type="term" value="F:DNA binding"/>
    <property type="evidence" value="ECO:0007669"/>
    <property type="project" value="UniProtKB-KW"/>
</dbReference>
<dbReference type="PROSITE" id="PS50937">
    <property type="entry name" value="HTH_MERR_2"/>
    <property type="match status" value="1"/>
</dbReference>
<dbReference type="AlphaFoldDB" id="A0A1I2FCE0"/>
<dbReference type="Proteomes" id="UP000198520">
    <property type="component" value="Unassembled WGS sequence"/>
</dbReference>
<proteinExistence type="predicted"/>
<evidence type="ECO:0000256" key="1">
    <source>
        <dbReference type="ARBA" id="ARBA00023125"/>
    </source>
</evidence>
<dbReference type="InterPro" id="IPR000551">
    <property type="entry name" value="MerR-type_HTH_dom"/>
</dbReference>
<accession>A0A1I2FCE0</accession>
<keyword evidence="5" id="KW-1185">Reference proteome</keyword>
<organism evidence="4 5">
    <name type="scientific">Flavimobilis marinus</name>
    <dbReference type="NCBI Taxonomy" id="285351"/>
    <lineage>
        <taxon>Bacteria</taxon>
        <taxon>Bacillati</taxon>
        <taxon>Actinomycetota</taxon>
        <taxon>Actinomycetes</taxon>
        <taxon>Micrococcales</taxon>
        <taxon>Jonesiaceae</taxon>
        <taxon>Flavimobilis</taxon>
    </lineage>
</organism>
<gene>
    <name evidence="4" type="ORF">SAMN04488035_1235</name>
</gene>
<dbReference type="PANTHER" id="PTHR30204">
    <property type="entry name" value="REDOX-CYCLING DRUG-SENSING TRANSCRIPTIONAL ACTIVATOR SOXR"/>
    <property type="match status" value="1"/>
</dbReference>
<keyword evidence="1" id="KW-0238">DNA-binding</keyword>
<evidence type="ECO:0000259" key="3">
    <source>
        <dbReference type="PROSITE" id="PS50937"/>
    </source>
</evidence>
<evidence type="ECO:0000256" key="2">
    <source>
        <dbReference type="SAM" id="MobiDB-lite"/>
    </source>
</evidence>